<feature type="domain" description="Glycosyltransferase subfamily 4-like N-terminal" evidence="2">
    <location>
        <begin position="8"/>
        <end position="169"/>
    </location>
</feature>
<keyword evidence="3" id="KW-0328">Glycosyltransferase</keyword>
<evidence type="ECO:0000313" key="4">
    <source>
        <dbReference type="Proteomes" id="UP000295382"/>
    </source>
</evidence>
<dbReference type="Pfam" id="PF00534">
    <property type="entry name" value="Glycos_transf_1"/>
    <property type="match status" value="1"/>
</dbReference>
<name>A0A4R3I405_PAULE</name>
<dbReference type="PANTHER" id="PTHR45947:SF3">
    <property type="entry name" value="SULFOQUINOVOSYL TRANSFERASE SQD2"/>
    <property type="match status" value="1"/>
</dbReference>
<evidence type="ECO:0000313" key="3">
    <source>
        <dbReference type="EMBL" id="TCS39445.1"/>
    </source>
</evidence>
<evidence type="ECO:0000259" key="1">
    <source>
        <dbReference type="Pfam" id="PF00534"/>
    </source>
</evidence>
<dbReference type="Gene3D" id="3.40.50.2000">
    <property type="entry name" value="Glycogen Phosphorylase B"/>
    <property type="match status" value="2"/>
</dbReference>
<accession>A0A4R3I405</accession>
<dbReference type="AlphaFoldDB" id="A0A4R3I405"/>
<dbReference type="EMBL" id="SLZQ01000001">
    <property type="protein sequence ID" value="TCS39445.1"/>
    <property type="molecule type" value="Genomic_DNA"/>
</dbReference>
<evidence type="ECO:0000259" key="2">
    <source>
        <dbReference type="Pfam" id="PF13439"/>
    </source>
</evidence>
<keyword evidence="3" id="KW-0808">Transferase</keyword>
<dbReference type="InterPro" id="IPR001296">
    <property type="entry name" value="Glyco_trans_1"/>
</dbReference>
<dbReference type="InterPro" id="IPR028098">
    <property type="entry name" value="Glyco_trans_4-like_N"/>
</dbReference>
<dbReference type="CDD" id="cd03814">
    <property type="entry name" value="GT4-like"/>
    <property type="match status" value="1"/>
</dbReference>
<comment type="caution">
    <text evidence="3">The sequence shown here is derived from an EMBL/GenBank/DDBJ whole genome shotgun (WGS) entry which is preliminary data.</text>
</comment>
<keyword evidence="4" id="KW-1185">Reference proteome</keyword>
<proteinExistence type="predicted"/>
<feature type="domain" description="Glycosyl transferase family 1" evidence="1">
    <location>
        <begin position="180"/>
        <end position="331"/>
    </location>
</feature>
<dbReference type="SUPFAM" id="SSF53756">
    <property type="entry name" value="UDP-Glycosyltransferase/glycogen phosphorylase"/>
    <property type="match status" value="1"/>
</dbReference>
<dbReference type="GO" id="GO:0016757">
    <property type="term" value="F:glycosyltransferase activity"/>
    <property type="evidence" value="ECO:0007669"/>
    <property type="project" value="UniProtKB-KW"/>
</dbReference>
<organism evidence="3 4">
    <name type="scientific">Paucimonas lemoignei</name>
    <name type="common">Pseudomonas lemoignei</name>
    <dbReference type="NCBI Taxonomy" id="29443"/>
    <lineage>
        <taxon>Bacteria</taxon>
        <taxon>Pseudomonadati</taxon>
        <taxon>Pseudomonadota</taxon>
        <taxon>Betaproteobacteria</taxon>
        <taxon>Burkholderiales</taxon>
        <taxon>Burkholderiaceae</taxon>
        <taxon>Paucimonas</taxon>
    </lineage>
</organism>
<gene>
    <name evidence="3" type="ORF">EDC30_101401</name>
</gene>
<sequence>MFYAAEGGGVSSYLNAKARWLARRGNIQHTILSPSIGRGKSNPVAMKIPSLPIPGICGYRMPRSIGSATRILRSLQPDLIEVGDAYHCAWAALRMRHKYRVPVVAFYHSDMPQVIGRRLGNVAQQASEKYLKYLYRQFDMVLAPSRIMTQQLHAIGVTEAIHQPLGVDTWMFRPQRRDPTLRAQLRLPPDTRLLVYAGRFAPEKNLHLLLEAVTKLGKRYHLVMIGSGDDMPRCRHATFIPFVRDLRLLAQLLASCDLLVHPGDSETFGLIVLEAMACGLPVLGVDAGGVAELVDENTGMLVKPRSAAALTEGIEAMFQKDMARMGANARQYVTREFDWDRIVPQLLQRYAGLLAGYPREELEADITYATERR</sequence>
<dbReference type="Proteomes" id="UP000295382">
    <property type="component" value="Unassembled WGS sequence"/>
</dbReference>
<protein>
    <submittedName>
        <fullName evidence="3">Alpha-1,6-mannosyltransferase</fullName>
    </submittedName>
</protein>
<reference evidence="3 4" key="1">
    <citation type="submission" date="2019-03" db="EMBL/GenBank/DDBJ databases">
        <title>Genomic Encyclopedia of Type Strains, Phase IV (KMG-IV): sequencing the most valuable type-strain genomes for metagenomic binning, comparative biology and taxonomic classification.</title>
        <authorList>
            <person name="Goeker M."/>
        </authorList>
    </citation>
    <scope>NUCLEOTIDE SEQUENCE [LARGE SCALE GENOMIC DNA]</scope>
    <source>
        <strain evidence="3 4">DSM 7445</strain>
    </source>
</reference>
<dbReference type="OrthoDB" id="8779556at2"/>
<dbReference type="PANTHER" id="PTHR45947">
    <property type="entry name" value="SULFOQUINOVOSYL TRANSFERASE SQD2"/>
    <property type="match status" value="1"/>
</dbReference>
<dbReference type="Pfam" id="PF13439">
    <property type="entry name" value="Glyco_transf_4"/>
    <property type="match status" value="1"/>
</dbReference>
<dbReference type="InterPro" id="IPR050194">
    <property type="entry name" value="Glycosyltransferase_grp1"/>
</dbReference>